<organism evidence="1">
    <name type="scientific">Thermohahella caldifontis</name>
    <dbReference type="NCBI Taxonomy" id="3142973"/>
    <lineage>
        <taxon>Bacteria</taxon>
        <taxon>Pseudomonadati</taxon>
        <taxon>Pseudomonadota</taxon>
        <taxon>Gammaproteobacteria</taxon>
        <taxon>Oceanospirillales</taxon>
        <taxon>Hahellaceae</taxon>
        <taxon>Thermohahella</taxon>
    </lineage>
</organism>
<protein>
    <submittedName>
        <fullName evidence="1">Uncharacterized protein</fullName>
    </submittedName>
</protein>
<sequence length="82" mass="9261">MGFQVTRFFALVLGLSVSLSQTDSTLDDGPHIRPIHQSFLQRPVFIIAHQFFDATGEYAGFHNYYNNPLYANDVYCLAGCGW</sequence>
<dbReference type="KEGG" id="tcd:AAIA72_11960"/>
<evidence type="ECO:0000313" key="1">
    <source>
        <dbReference type="EMBL" id="XDT71517.1"/>
    </source>
</evidence>
<name>A0AB39UU25_9GAMM</name>
<dbReference type="EMBL" id="CP154858">
    <property type="protein sequence ID" value="XDT71517.1"/>
    <property type="molecule type" value="Genomic_DNA"/>
</dbReference>
<proteinExistence type="predicted"/>
<reference evidence="1" key="1">
    <citation type="submission" date="2024-05" db="EMBL/GenBank/DDBJ databases">
        <title>Genome sequencing of novel strain.</title>
        <authorList>
            <person name="Ganbat D."/>
            <person name="Ganbat S."/>
            <person name="Lee S.-J."/>
        </authorList>
    </citation>
    <scope>NUCLEOTIDE SEQUENCE</scope>
    <source>
        <strain evidence="1">SMD15-11</strain>
    </source>
</reference>
<dbReference type="RefSeq" id="WP_369600553.1">
    <property type="nucleotide sequence ID" value="NZ_CP154858.1"/>
</dbReference>
<accession>A0AB39UU25</accession>
<gene>
    <name evidence="1" type="ORF">AAIA72_11960</name>
</gene>
<dbReference type="AlphaFoldDB" id="A0AB39UU25"/>